<evidence type="ECO:0000256" key="3">
    <source>
        <dbReference type="ARBA" id="ARBA00022726"/>
    </source>
</evidence>
<accession>A0A7J0CJ49</accession>
<dbReference type="PANTHER" id="PTHR43170">
    <property type="entry name" value="GMP REDUCTASE"/>
    <property type="match status" value="1"/>
</dbReference>
<comment type="caution">
    <text evidence="8">The sequence shown here is derived from an EMBL/GenBank/DDBJ whole genome shotgun (WGS) entry which is preliminary data.</text>
</comment>
<dbReference type="SMART" id="SM01240">
    <property type="entry name" value="IMPDH"/>
    <property type="match status" value="1"/>
</dbReference>
<dbReference type="FunFam" id="3.20.20.70:FF:000424">
    <property type="entry name" value="Inosine-5'-monophosphate dehydrogenase 2"/>
    <property type="match status" value="1"/>
</dbReference>
<evidence type="ECO:0000256" key="5">
    <source>
        <dbReference type="ARBA" id="ARBA00023002"/>
    </source>
</evidence>
<name>A0A7J0CJ49_STRMI</name>
<evidence type="ECO:0000313" key="9">
    <source>
        <dbReference type="Proteomes" id="UP000498740"/>
    </source>
</evidence>
<dbReference type="GO" id="GO:0005829">
    <property type="term" value="C:cytosol"/>
    <property type="evidence" value="ECO:0007669"/>
    <property type="project" value="TreeGrafter"/>
</dbReference>
<dbReference type="GO" id="GO:0003920">
    <property type="term" value="F:GMP reductase activity"/>
    <property type="evidence" value="ECO:0007669"/>
    <property type="project" value="UniProtKB-EC"/>
</dbReference>
<dbReference type="EMBL" id="BLWD01000001">
    <property type="protein sequence ID" value="GFN02521.1"/>
    <property type="molecule type" value="Genomic_DNA"/>
</dbReference>
<evidence type="ECO:0000256" key="2">
    <source>
        <dbReference type="ARBA" id="ARBA00015800"/>
    </source>
</evidence>
<dbReference type="AlphaFoldDB" id="A0A7J0CJ49"/>
<dbReference type="GO" id="GO:0006166">
    <property type="term" value="P:purine ribonucleoside salvage"/>
    <property type="evidence" value="ECO:0007669"/>
    <property type="project" value="UniProtKB-KW"/>
</dbReference>
<evidence type="ECO:0000256" key="6">
    <source>
        <dbReference type="SAM" id="MobiDB-lite"/>
    </source>
</evidence>
<gene>
    <name evidence="8" type="ORF">Smic_10770</name>
</gene>
<dbReference type="InterPro" id="IPR050139">
    <property type="entry name" value="GMP_reductase"/>
</dbReference>
<dbReference type="Pfam" id="PF00478">
    <property type="entry name" value="IMPDH"/>
    <property type="match status" value="1"/>
</dbReference>
<evidence type="ECO:0000313" key="8">
    <source>
        <dbReference type="EMBL" id="GFN02521.1"/>
    </source>
</evidence>
<dbReference type="GO" id="GO:0016616">
    <property type="term" value="F:oxidoreductase activity, acting on the CH-OH group of donors, NAD or NADP as acceptor"/>
    <property type="evidence" value="ECO:0007669"/>
    <property type="project" value="UniProtKB-ARBA"/>
</dbReference>
<dbReference type="PANTHER" id="PTHR43170:SF5">
    <property type="entry name" value="GMP REDUCTASE"/>
    <property type="match status" value="1"/>
</dbReference>
<dbReference type="Gene3D" id="3.20.20.70">
    <property type="entry name" value="Aldolase class I"/>
    <property type="match status" value="1"/>
</dbReference>
<protein>
    <recommendedName>
        <fullName evidence="2">GMP reductase</fullName>
        <ecNumber evidence="1">1.7.1.7</ecNumber>
    </recommendedName>
</protein>
<feature type="compositionally biased region" description="Low complexity" evidence="6">
    <location>
        <begin position="139"/>
        <end position="158"/>
    </location>
</feature>
<evidence type="ECO:0000259" key="7">
    <source>
        <dbReference type="Pfam" id="PF00478"/>
    </source>
</evidence>
<sequence>MAGKAKQLLDAGVDTLVVDTAHGHQESMISAVRAVRALDPQVPIVAGNIVAAEGVRDLIEAGADIIKVGVGPGAMCTTRMMTGVGRPQFSAVLECAAEAKKHGKHVWADGGVRHPRDVAMALAAGASNVMIGSWFAGRTSRPATSSSPPTAVTTRSPSGWPPRVP</sequence>
<feature type="domain" description="IMP dehydrogenase/GMP reductase" evidence="7">
    <location>
        <begin position="4"/>
        <end position="143"/>
    </location>
</feature>
<dbReference type="InterPro" id="IPR001093">
    <property type="entry name" value="IMP_DH_GMPRt"/>
</dbReference>
<organism evidence="8 9">
    <name type="scientific">Streptomyces microflavus</name>
    <name type="common">Streptomyces lipmanii</name>
    <dbReference type="NCBI Taxonomy" id="1919"/>
    <lineage>
        <taxon>Bacteria</taxon>
        <taxon>Bacillati</taxon>
        <taxon>Actinomycetota</taxon>
        <taxon>Actinomycetes</taxon>
        <taxon>Kitasatosporales</taxon>
        <taxon>Streptomycetaceae</taxon>
        <taxon>Streptomyces</taxon>
    </lineage>
</organism>
<evidence type="ECO:0000256" key="4">
    <source>
        <dbReference type="ARBA" id="ARBA00022857"/>
    </source>
</evidence>
<dbReference type="InterPro" id="IPR013785">
    <property type="entry name" value="Aldolase_TIM"/>
</dbReference>
<dbReference type="EC" id="1.7.1.7" evidence="1"/>
<dbReference type="Proteomes" id="UP000498740">
    <property type="component" value="Unassembled WGS sequence"/>
</dbReference>
<proteinExistence type="predicted"/>
<feature type="region of interest" description="Disordered" evidence="6">
    <location>
        <begin position="139"/>
        <end position="165"/>
    </location>
</feature>
<evidence type="ECO:0000256" key="1">
    <source>
        <dbReference type="ARBA" id="ARBA00012678"/>
    </source>
</evidence>
<dbReference type="SUPFAM" id="SSF51412">
    <property type="entry name" value="Inosine monophosphate dehydrogenase (IMPDH)"/>
    <property type="match status" value="1"/>
</dbReference>
<keyword evidence="4" id="KW-0521">NADP</keyword>
<keyword evidence="5" id="KW-0560">Oxidoreductase</keyword>
<reference evidence="8 9" key="1">
    <citation type="submission" date="2020-05" db="EMBL/GenBank/DDBJ databases">
        <title>Whole genome shotgun sequence of Streptomyces microflavus NBRC 13062.</title>
        <authorList>
            <person name="Komaki H."/>
            <person name="Tamura T."/>
        </authorList>
    </citation>
    <scope>NUCLEOTIDE SEQUENCE [LARGE SCALE GENOMIC DNA]</scope>
    <source>
        <strain evidence="8 9">NBRC 13062</strain>
    </source>
</reference>
<keyword evidence="3" id="KW-0660">Purine salvage</keyword>